<gene>
    <name evidence="1" type="ORF">EV696_1193</name>
</gene>
<dbReference type="OrthoDB" id="2223488at2"/>
<sequence>MEIKVTRPKQFADMVRDYRLLADSKEIAVIKRGTTQSVTLPEGCKMLKAEIDWCSSPEFPVSEIRAGKIVVKNSFSSNFLKAMFLPLYYISFGKEMYLAIESEE</sequence>
<evidence type="ECO:0000313" key="1">
    <source>
        <dbReference type="EMBL" id="TDQ45535.1"/>
    </source>
</evidence>
<dbReference type="AlphaFoldDB" id="A0A4R6UKA9"/>
<evidence type="ECO:0000313" key="2">
    <source>
        <dbReference type="Proteomes" id="UP000295375"/>
    </source>
</evidence>
<organism evidence="1 2">
    <name type="scientific">Permianibacter aggregans</name>
    <dbReference type="NCBI Taxonomy" id="1510150"/>
    <lineage>
        <taxon>Bacteria</taxon>
        <taxon>Pseudomonadati</taxon>
        <taxon>Pseudomonadota</taxon>
        <taxon>Gammaproteobacteria</taxon>
        <taxon>Pseudomonadales</taxon>
        <taxon>Pseudomonadaceae</taxon>
        <taxon>Permianibacter</taxon>
    </lineage>
</organism>
<keyword evidence="2" id="KW-1185">Reference proteome</keyword>
<dbReference type="RefSeq" id="WP_133592568.1">
    <property type="nucleotide sequence ID" value="NZ_CP037953.1"/>
</dbReference>
<comment type="caution">
    <text evidence="1">The sequence shown here is derived from an EMBL/GenBank/DDBJ whole genome shotgun (WGS) entry which is preliminary data.</text>
</comment>
<accession>A0A4R6UKA9</accession>
<reference evidence="1 2" key="1">
    <citation type="submission" date="2019-03" db="EMBL/GenBank/DDBJ databases">
        <title>Genomic Encyclopedia of Type Strains, Phase IV (KMG-IV): sequencing the most valuable type-strain genomes for metagenomic binning, comparative biology and taxonomic classification.</title>
        <authorList>
            <person name="Goeker M."/>
        </authorList>
    </citation>
    <scope>NUCLEOTIDE SEQUENCE [LARGE SCALE GENOMIC DNA]</scope>
    <source>
        <strain evidence="1 2">DSM 103792</strain>
    </source>
</reference>
<name>A0A4R6UKA9_9GAMM</name>
<protein>
    <submittedName>
        <fullName evidence="1">Uncharacterized protein</fullName>
    </submittedName>
</protein>
<dbReference type="EMBL" id="SNYM01000019">
    <property type="protein sequence ID" value="TDQ45535.1"/>
    <property type="molecule type" value="Genomic_DNA"/>
</dbReference>
<proteinExistence type="predicted"/>
<dbReference type="Proteomes" id="UP000295375">
    <property type="component" value="Unassembled WGS sequence"/>
</dbReference>